<dbReference type="SMART" id="SM00389">
    <property type="entry name" value="HOX"/>
    <property type="match status" value="1"/>
</dbReference>
<dbReference type="PANTHER" id="PTHR46639">
    <property type="entry name" value="DIENCEPHALON/MESENCEPHALON HOMEOBOX PROTEIN 1"/>
    <property type="match status" value="1"/>
</dbReference>
<keyword evidence="5 6" id="KW-0539">Nucleus</keyword>
<feature type="compositionally biased region" description="Polar residues" evidence="8">
    <location>
        <begin position="376"/>
        <end position="385"/>
    </location>
</feature>
<dbReference type="PANTHER" id="PTHR46639:SF4">
    <property type="entry name" value="DIENCEPHALON_MESENCEPHALON HOMEOBOX PROTEIN 1-B-LIKE"/>
    <property type="match status" value="1"/>
</dbReference>
<accession>A0AA36B4P6</accession>
<dbReference type="PROSITE" id="PS50071">
    <property type="entry name" value="HOMEOBOX_2"/>
    <property type="match status" value="1"/>
</dbReference>
<feature type="domain" description="OAR" evidence="10">
    <location>
        <begin position="533"/>
        <end position="546"/>
    </location>
</feature>
<dbReference type="GO" id="GO:0000981">
    <property type="term" value="F:DNA-binding transcription factor activity, RNA polymerase II-specific"/>
    <property type="evidence" value="ECO:0007669"/>
    <property type="project" value="InterPro"/>
</dbReference>
<comment type="similarity">
    <text evidence="2">Belongs to the paired homeobox family.</text>
</comment>
<feature type="DNA-binding region" description="Homeobox" evidence="6">
    <location>
        <begin position="174"/>
        <end position="233"/>
    </location>
</feature>
<keyword evidence="4 6" id="KW-0371">Homeobox</keyword>
<feature type="compositionally biased region" description="Polar residues" evidence="8">
    <location>
        <begin position="299"/>
        <end position="311"/>
    </location>
</feature>
<dbReference type="EMBL" id="OX597822">
    <property type="protein sequence ID" value="CAI9727554.1"/>
    <property type="molecule type" value="Genomic_DNA"/>
</dbReference>
<evidence type="ECO:0000256" key="5">
    <source>
        <dbReference type="ARBA" id="ARBA00023242"/>
    </source>
</evidence>
<organism evidence="11 12">
    <name type="scientific">Octopus vulgaris</name>
    <name type="common">Common octopus</name>
    <dbReference type="NCBI Taxonomy" id="6645"/>
    <lineage>
        <taxon>Eukaryota</taxon>
        <taxon>Metazoa</taxon>
        <taxon>Spiralia</taxon>
        <taxon>Lophotrochozoa</taxon>
        <taxon>Mollusca</taxon>
        <taxon>Cephalopoda</taxon>
        <taxon>Coleoidea</taxon>
        <taxon>Octopodiformes</taxon>
        <taxon>Octopoda</taxon>
        <taxon>Incirrata</taxon>
        <taxon>Octopodidae</taxon>
        <taxon>Octopus</taxon>
    </lineage>
</organism>
<dbReference type="Gene3D" id="1.10.10.60">
    <property type="entry name" value="Homeodomain-like"/>
    <property type="match status" value="1"/>
</dbReference>
<dbReference type="GO" id="GO:0000977">
    <property type="term" value="F:RNA polymerase II transcription regulatory region sequence-specific DNA binding"/>
    <property type="evidence" value="ECO:0007669"/>
    <property type="project" value="TreeGrafter"/>
</dbReference>
<proteinExistence type="inferred from homology"/>
<evidence type="ECO:0000259" key="9">
    <source>
        <dbReference type="PROSITE" id="PS50071"/>
    </source>
</evidence>
<dbReference type="InterPro" id="IPR003654">
    <property type="entry name" value="OAR_dom"/>
</dbReference>
<evidence type="ECO:0000256" key="2">
    <source>
        <dbReference type="ARBA" id="ARBA00005733"/>
    </source>
</evidence>
<evidence type="ECO:0000256" key="6">
    <source>
        <dbReference type="PROSITE-ProRule" id="PRU00108"/>
    </source>
</evidence>
<reference evidence="11" key="1">
    <citation type="submission" date="2023-08" db="EMBL/GenBank/DDBJ databases">
        <authorList>
            <person name="Alioto T."/>
            <person name="Alioto T."/>
            <person name="Gomez Garrido J."/>
        </authorList>
    </citation>
    <scope>NUCLEOTIDE SEQUENCE</scope>
</reference>
<comment type="subcellular location">
    <subcellularLocation>
        <location evidence="1 6 7">Nucleus</location>
    </subcellularLocation>
</comment>
<dbReference type="InterPro" id="IPR001356">
    <property type="entry name" value="HD"/>
</dbReference>
<feature type="compositionally biased region" description="Polar residues" evidence="8">
    <location>
        <begin position="268"/>
        <end position="290"/>
    </location>
</feature>
<dbReference type="InterPro" id="IPR052488">
    <property type="entry name" value="DMBX_homeobox"/>
</dbReference>
<dbReference type="InterPro" id="IPR017970">
    <property type="entry name" value="Homeobox_CS"/>
</dbReference>
<evidence type="ECO:0000259" key="10">
    <source>
        <dbReference type="PROSITE" id="PS50803"/>
    </source>
</evidence>
<protein>
    <submittedName>
        <fullName evidence="11">Mesencephalon homeobox 1-A</fullName>
    </submittedName>
</protein>
<evidence type="ECO:0000256" key="3">
    <source>
        <dbReference type="ARBA" id="ARBA00023125"/>
    </source>
</evidence>
<dbReference type="CDD" id="cd00086">
    <property type="entry name" value="homeodomain"/>
    <property type="match status" value="1"/>
</dbReference>
<dbReference type="PROSITE" id="PS50803">
    <property type="entry name" value="OAR"/>
    <property type="match status" value="1"/>
</dbReference>
<sequence>MTEQKEVKSLMEEYKWYDVGETRYAVIEKKNIGEFMGRCERENWEVKDIRMSDEFVENMDEYFGVRMDMEFIRIDKEHSSDYEKQRTVWLSKRRSIAKSNTMQNFGSFSLAQPGAGLLSVPGNQMAVPVSQAGYVNGPPQAFASNFPPSVHALTIAERLADIILEARYGSHRKQRRSRTAFTNQQLAALEKTFAKTHYPDVVMRERLAMMTSLPEARIQVWFKNRRAKFRKKQKALKQKERLTSELNSMDEQASPCEDDSISDKSLNHHTAQQSVHVSQILQHHSCTSEATMGGPRPVRNSSPEKSSSQQMENNDIISLEHSNDSTSMLSKCTPEQKLAGNGEYECKPSFVKEGTPTIDVGGQETSHEDFGGSPGVSRSQSTSINDPYLSSRNKNSSSPPNYSRAPLTFSSPYHQFGLLNVHHQTLAAATSLLHKPFAHSTPGPSNTGSGILQISPNGALTAAYSGWPYYIPASLPQLSTLAGDSFQTGIQHTSSQNANLQSVSPVTAAAAAAAAAAATSGDVSGQKDAILSSSIENLRYRARQHTASLGLF</sequence>
<dbReference type="Proteomes" id="UP001162480">
    <property type="component" value="Chromosome 9"/>
</dbReference>
<dbReference type="AlphaFoldDB" id="A0AA36B4P6"/>
<evidence type="ECO:0000256" key="4">
    <source>
        <dbReference type="ARBA" id="ARBA00023155"/>
    </source>
</evidence>
<dbReference type="PROSITE" id="PS00027">
    <property type="entry name" value="HOMEOBOX_1"/>
    <property type="match status" value="1"/>
</dbReference>
<evidence type="ECO:0000313" key="12">
    <source>
        <dbReference type="Proteomes" id="UP001162480"/>
    </source>
</evidence>
<name>A0AA36B4P6_OCTVU</name>
<feature type="region of interest" description="Disordered" evidence="8">
    <location>
        <begin position="232"/>
        <end position="311"/>
    </location>
</feature>
<evidence type="ECO:0000256" key="8">
    <source>
        <dbReference type="SAM" id="MobiDB-lite"/>
    </source>
</evidence>
<evidence type="ECO:0000256" key="1">
    <source>
        <dbReference type="ARBA" id="ARBA00004123"/>
    </source>
</evidence>
<dbReference type="FunFam" id="1.10.10.60:FF:000551">
    <property type="entry name" value="Predicted protein"/>
    <property type="match status" value="1"/>
</dbReference>
<evidence type="ECO:0000313" key="11">
    <source>
        <dbReference type="EMBL" id="CAI9727554.1"/>
    </source>
</evidence>
<feature type="domain" description="Homeobox" evidence="9">
    <location>
        <begin position="172"/>
        <end position="232"/>
    </location>
</feature>
<gene>
    <name evidence="11" type="ORF">OCTVUL_1B006628</name>
</gene>
<dbReference type="Pfam" id="PF00046">
    <property type="entry name" value="Homeodomain"/>
    <property type="match status" value="1"/>
</dbReference>
<keyword evidence="3 6" id="KW-0238">DNA-binding</keyword>
<dbReference type="SUPFAM" id="SSF46689">
    <property type="entry name" value="Homeodomain-like"/>
    <property type="match status" value="1"/>
</dbReference>
<keyword evidence="12" id="KW-1185">Reference proteome</keyword>
<feature type="region of interest" description="Disordered" evidence="8">
    <location>
        <begin position="353"/>
        <end position="403"/>
    </location>
</feature>
<evidence type="ECO:0000256" key="7">
    <source>
        <dbReference type="RuleBase" id="RU000682"/>
    </source>
</evidence>
<feature type="compositionally biased region" description="Low complexity" evidence="8">
    <location>
        <begin position="387"/>
        <end position="403"/>
    </location>
</feature>
<dbReference type="InterPro" id="IPR009057">
    <property type="entry name" value="Homeodomain-like_sf"/>
</dbReference>
<dbReference type="GO" id="GO:0005634">
    <property type="term" value="C:nucleus"/>
    <property type="evidence" value="ECO:0007669"/>
    <property type="project" value="UniProtKB-SubCell"/>
</dbReference>